<feature type="non-terminal residue" evidence="2">
    <location>
        <position position="1"/>
    </location>
</feature>
<evidence type="ECO:0000256" key="1">
    <source>
        <dbReference type="SAM" id="MobiDB-lite"/>
    </source>
</evidence>
<dbReference type="EMBL" id="BPLQ01012718">
    <property type="protein sequence ID" value="GIY67301.1"/>
    <property type="molecule type" value="Genomic_DNA"/>
</dbReference>
<reference evidence="2 3" key="1">
    <citation type="submission" date="2021-06" db="EMBL/GenBank/DDBJ databases">
        <title>Caerostris darwini draft genome.</title>
        <authorList>
            <person name="Kono N."/>
            <person name="Arakawa K."/>
        </authorList>
    </citation>
    <scope>NUCLEOTIDE SEQUENCE [LARGE SCALE GENOMIC DNA]</scope>
</reference>
<comment type="caution">
    <text evidence="2">The sequence shown here is derived from an EMBL/GenBank/DDBJ whole genome shotgun (WGS) entry which is preliminary data.</text>
</comment>
<accession>A0AAV4VAZ9</accession>
<organism evidence="2 3">
    <name type="scientific">Caerostris darwini</name>
    <dbReference type="NCBI Taxonomy" id="1538125"/>
    <lineage>
        <taxon>Eukaryota</taxon>
        <taxon>Metazoa</taxon>
        <taxon>Ecdysozoa</taxon>
        <taxon>Arthropoda</taxon>
        <taxon>Chelicerata</taxon>
        <taxon>Arachnida</taxon>
        <taxon>Araneae</taxon>
        <taxon>Araneomorphae</taxon>
        <taxon>Entelegynae</taxon>
        <taxon>Araneoidea</taxon>
        <taxon>Araneidae</taxon>
        <taxon>Caerostris</taxon>
    </lineage>
</organism>
<dbReference type="Proteomes" id="UP001054837">
    <property type="component" value="Unassembled WGS sequence"/>
</dbReference>
<proteinExistence type="predicted"/>
<dbReference type="AlphaFoldDB" id="A0AAV4VAZ9"/>
<evidence type="ECO:0000313" key="2">
    <source>
        <dbReference type="EMBL" id="GIY67301.1"/>
    </source>
</evidence>
<evidence type="ECO:0000313" key="3">
    <source>
        <dbReference type="Proteomes" id="UP001054837"/>
    </source>
</evidence>
<sequence>VGQKGPNDSSQTGDYGLRSTTLPGLNSCNSPPTFSFFHAAGRNRDCLTACHAPAHQARHDGAAALAEPTYRPATRKENDPTQRGEKVVRTVFCRVSAVTAKSPCSVPFLTVLDLTSKTCPCQHRKFSTGTLCGPTLLEGQPILDVADVEHMVKRLAVEALNGREENARPAHTSRYAQKSSAR</sequence>
<feature type="region of interest" description="Disordered" evidence="1">
    <location>
        <begin position="163"/>
        <end position="182"/>
    </location>
</feature>
<keyword evidence="3" id="KW-1185">Reference proteome</keyword>
<gene>
    <name evidence="2" type="ORF">CDAR_258391</name>
</gene>
<protein>
    <submittedName>
        <fullName evidence="2">Uncharacterized protein</fullName>
    </submittedName>
</protein>
<name>A0AAV4VAZ9_9ARAC</name>